<dbReference type="EMBL" id="SKBN01000017">
    <property type="protein sequence ID" value="TGJ87168.1"/>
    <property type="molecule type" value="Genomic_DNA"/>
</dbReference>
<dbReference type="InterPro" id="IPR013096">
    <property type="entry name" value="Cupin_2"/>
</dbReference>
<comment type="caution">
    <text evidence="2">The sequence shown here is derived from an EMBL/GenBank/DDBJ whole genome shotgun (WGS) entry which is preliminary data.</text>
</comment>
<dbReference type="InterPro" id="IPR011051">
    <property type="entry name" value="RmlC_Cupin_sf"/>
</dbReference>
<dbReference type="OrthoDB" id="9976870at2759"/>
<sequence length="255" mass="29320">MSTLKRPDPYLGKVITAFEGGIVTRVIDHPYDSSRVFAYEVTFHLRHPRVVAVAAQKPPLHFHPYQEEYVEVLEGRLAVEVEGVEHVLGPSDSEFMLKPWCNHRLYSPVTDVREQAKKHNDGWDGEKTVFLLSGQDTDEMFRLDTVFFENWYAYQDRIVVNGDKINLIQVMSMFDAGGSYLSLPTWIPFSRTIARGLGIVVGRWIGGLLGYQPFLGEWTTDWDLACRKMEMTIFHKRFANREGTKRDKVRASYAA</sequence>
<keyword evidence="3" id="KW-1185">Reference proteome</keyword>
<dbReference type="Gene3D" id="2.60.120.10">
    <property type="entry name" value="Jelly Rolls"/>
    <property type="match status" value="1"/>
</dbReference>
<feature type="domain" description="Cupin type-2" evidence="1">
    <location>
        <begin position="55"/>
        <end position="105"/>
    </location>
</feature>
<dbReference type="Pfam" id="PF07883">
    <property type="entry name" value="Cupin_2"/>
    <property type="match status" value="1"/>
</dbReference>
<reference evidence="2 3" key="1">
    <citation type="submission" date="2019-03" db="EMBL/GenBank/DDBJ databases">
        <title>Draft genome sequence of Xylaria hypoxylon DSM 108379, a ubiquitous saprotrophic-parasitic fungi on hardwood.</title>
        <authorList>
            <person name="Buettner E."/>
            <person name="Leonhardt S."/>
            <person name="Gebauer A.M."/>
            <person name="Liers C."/>
            <person name="Hofrichter M."/>
            <person name="Kellner H."/>
        </authorList>
    </citation>
    <scope>NUCLEOTIDE SEQUENCE [LARGE SCALE GENOMIC DNA]</scope>
    <source>
        <strain evidence="2 3">DSM 108379</strain>
    </source>
</reference>
<dbReference type="SUPFAM" id="SSF51182">
    <property type="entry name" value="RmlC-like cupins"/>
    <property type="match status" value="1"/>
</dbReference>
<evidence type="ECO:0000313" key="3">
    <source>
        <dbReference type="Proteomes" id="UP000297716"/>
    </source>
</evidence>
<dbReference type="AlphaFoldDB" id="A0A4Z0Z4M2"/>
<dbReference type="InterPro" id="IPR014710">
    <property type="entry name" value="RmlC-like_jellyroll"/>
</dbReference>
<dbReference type="STRING" id="37992.A0A4Z0Z4M2"/>
<proteinExistence type="predicted"/>
<gene>
    <name evidence="2" type="ORF">E0Z10_g1587</name>
</gene>
<dbReference type="Proteomes" id="UP000297716">
    <property type="component" value="Unassembled WGS sequence"/>
</dbReference>
<accession>A0A4Z0Z4M2</accession>
<organism evidence="2 3">
    <name type="scientific">Xylaria hypoxylon</name>
    <dbReference type="NCBI Taxonomy" id="37992"/>
    <lineage>
        <taxon>Eukaryota</taxon>
        <taxon>Fungi</taxon>
        <taxon>Dikarya</taxon>
        <taxon>Ascomycota</taxon>
        <taxon>Pezizomycotina</taxon>
        <taxon>Sordariomycetes</taxon>
        <taxon>Xylariomycetidae</taxon>
        <taxon>Xylariales</taxon>
        <taxon>Xylariaceae</taxon>
        <taxon>Xylaria</taxon>
    </lineage>
</organism>
<name>A0A4Z0Z4M2_9PEZI</name>
<evidence type="ECO:0000259" key="1">
    <source>
        <dbReference type="Pfam" id="PF07883"/>
    </source>
</evidence>
<evidence type="ECO:0000313" key="2">
    <source>
        <dbReference type="EMBL" id="TGJ87168.1"/>
    </source>
</evidence>
<protein>
    <recommendedName>
        <fullName evidence="1">Cupin type-2 domain-containing protein</fullName>
    </recommendedName>
</protein>